<keyword evidence="3 5" id="KW-1133">Transmembrane helix</keyword>
<keyword evidence="4 5" id="KW-0472">Membrane</keyword>
<evidence type="ECO:0000259" key="6">
    <source>
        <dbReference type="Pfam" id="PF13664"/>
    </source>
</evidence>
<comment type="subcellular location">
    <subcellularLocation>
        <location evidence="1">Membrane</location>
    </subcellularLocation>
</comment>
<evidence type="ECO:0000256" key="3">
    <source>
        <dbReference type="ARBA" id="ARBA00022989"/>
    </source>
</evidence>
<feature type="transmembrane region" description="Helical" evidence="5">
    <location>
        <begin position="12"/>
        <end position="36"/>
    </location>
</feature>
<dbReference type="InterPro" id="IPR025423">
    <property type="entry name" value="TMEM205-like"/>
</dbReference>
<sequence length="158" mass="17552">MLTTLLPRFHLLLYSALLGTSLFQTFVLTKVSFQALPRSAFITLQKRLFPVYFRVQTLLLVLTAVTLPLPRVLMADGVLFAVAGVSAVGNLVVYEPRTRGAVDGRGREKGDDTAQHGLEIKRLKKEFSWNHAMTIHLNLVSVGAMVVYGWRLGGKLSR</sequence>
<organism evidence="7 8">
    <name type="scientific">Schizothecium vesticola</name>
    <dbReference type="NCBI Taxonomy" id="314040"/>
    <lineage>
        <taxon>Eukaryota</taxon>
        <taxon>Fungi</taxon>
        <taxon>Dikarya</taxon>
        <taxon>Ascomycota</taxon>
        <taxon>Pezizomycotina</taxon>
        <taxon>Sordariomycetes</taxon>
        <taxon>Sordariomycetidae</taxon>
        <taxon>Sordariales</taxon>
        <taxon>Schizotheciaceae</taxon>
        <taxon>Schizothecium</taxon>
    </lineage>
</organism>
<protein>
    <recommendedName>
        <fullName evidence="6">TMEM205-like domain-containing protein</fullName>
    </recommendedName>
</protein>
<proteinExistence type="predicted"/>
<feature type="transmembrane region" description="Helical" evidence="5">
    <location>
        <begin position="73"/>
        <end position="93"/>
    </location>
</feature>
<accession>A0AA40F4Z2</accession>
<dbReference type="Pfam" id="PF13664">
    <property type="entry name" value="DUF4149"/>
    <property type="match status" value="1"/>
</dbReference>
<reference evidence="7" key="1">
    <citation type="submission" date="2023-06" db="EMBL/GenBank/DDBJ databases">
        <title>Genome-scale phylogeny and comparative genomics of the fungal order Sordariales.</title>
        <authorList>
            <consortium name="Lawrence Berkeley National Laboratory"/>
            <person name="Hensen N."/>
            <person name="Bonometti L."/>
            <person name="Westerberg I."/>
            <person name="Brannstrom I.O."/>
            <person name="Guillou S."/>
            <person name="Cros-Aarteil S."/>
            <person name="Calhoun S."/>
            <person name="Haridas S."/>
            <person name="Kuo A."/>
            <person name="Mondo S."/>
            <person name="Pangilinan J."/>
            <person name="Riley R."/>
            <person name="LaButti K."/>
            <person name="Andreopoulos B."/>
            <person name="Lipzen A."/>
            <person name="Chen C."/>
            <person name="Yanf M."/>
            <person name="Daum C."/>
            <person name="Ng V."/>
            <person name="Clum A."/>
            <person name="Steindorff A."/>
            <person name="Ohm R."/>
            <person name="Martin F."/>
            <person name="Silar P."/>
            <person name="Natvig D."/>
            <person name="Lalanne C."/>
            <person name="Gautier V."/>
            <person name="Ament-velasquez S.L."/>
            <person name="Kruys A."/>
            <person name="Hutchinson M.I."/>
            <person name="Powell A.J."/>
            <person name="Barry K."/>
            <person name="Miller A.N."/>
            <person name="Grigoriev I.V."/>
            <person name="Debuchy R."/>
            <person name="Gladieux P."/>
            <person name="Thoren M.H."/>
            <person name="Johannesson H."/>
        </authorList>
    </citation>
    <scope>NUCLEOTIDE SEQUENCE</scope>
    <source>
        <strain evidence="7">SMH3187-1</strain>
    </source>
</reference>
<dbReference type="GO" id="GO:0016020">
    <property type="term" value="C:membrane"/>
    <property type="evidence" value="ECO:0007669"/>
    <property type="project" value="UniProtKB-SubCell"/>
</dbReference>
<dbReference type="AlphaFoldDB" id="A0AA40F4Z2"/>
<feature type="transmembrane region" description="Helical" evidence="5">
    <location>
        <begin position="48"/>
        <end position="67"/>
    </location>
</feature>
<keyword evidence="8" id="KW-1185">Reference proteome</keyword>
<feature type="transmembrane region" description="Helical" evidence="5">
    <location>
        <begin position="129"/>
        <end position="150"/>
    </location>
</feature>
<comment type="caution">
    <text evidence="7">The sequence shown here is derived from an EMBL/GenBank/DDBJ whole genome shotgun (WGS) entry which is preliminary data.</text>
</comment>
<evidence type="ECO:0000313" key="7">
    <source>
        <dbReference type="EMBL" id="KAK0751345.1"/>
    </source>
</evidence>
<dbReference type="InterPro" id="IPR053009">
    <property type="entry name" value="Xanthocillin_Biosynth-Assoc"/>
</dbReference>
<evidence type="ECO:0000256" key="2">
    <source>
        <dbReference type="ARBA" id="ARBA00022692"/>
    </source>
</evidence>
<evidence type="ECO:0000256" key="5">
    <source>
        <dbReference type="SAM" id="Phobius"/>
    </source>
</evidence>
<dbReference type="EMBL" id="JAUKUD010000002">
    <property type="protein sequence ID" value="KAK0751345.1"/>
    <property type="molecule type" value="Genomic_DNA"/>
</dbReference>
<evidence type="ECO:0000256" key="4">
    <source>
        <dbReference type="ARBA" id="ARBA00023136"/>
    </source>
</evidence>
<keyword evidence="2 5" id="KW-0812">Transmembrane</keyword>
<dbReference type="Proteomes" id="UP001172155">
    <property type="component" value="Unassembled WGS sequence"/>
</dbReference>
<gene>
    <name evidence="7" type="ORF">B0T18DRAFT_361753</name>
</gene>
<feature type="domain" description="TMEM205-like" evidence="6">
    <location>
        <begin position="12"/>
        <end position="103"/>
    </location>
</feature>
<dbReference type="PANTHER" id="PTHR23241:SF102">
    <property type="entry name" value="LD23009P"/>
    <property type="match status" value="1"/>
</dbReference>
<dbReference type="PANTHER" id="PTHR23241">
    <property type="entry name" value="LATE EMBRYOGENESIS ABUNDANT PLANTS LEA-RELATED"/>
    <property type="match status" value="1"/>
</dbReference>
<name>A0AA40F4Z2_9PEZI</name>
<evidence type="ECO:0000256" key="1">
    <source>
        <dbReference type="ARBA" id="ARBA00004370"/>
    </source>
</evidence>
<evidence type="ECO:0000313" key="8">
    <source>
        <dbReference type="Proteomes" id="UP001172155"/>
    </source>
</evidence>